<evidence type="ECO:0000256" key="1">
    <source>
        <dbReference type="ARBA" id="ARBA00022729"/>
    </source>
</evidence>
<dbReference type="EMBL" id="SDHX01000001">
    <property type="protein sequence ID" value="RXK54437.1"/>
    <property type="molecule type" value="Genomic_DNA"/>
</dbReference>
<keyword evidence="5" id="KW-1185">Reference proteome</keyword>
<organism evidence="4 5">
    <name type="scientific">Oleiharenicola lentus</name>
    <dbReference type="NCBI Taxonomy" id="2508720"/>
    <lineage>
        <taxon>Bacteria</taxon>
        <taxon>Pseudomonadati</taxon>
        <taxon>Verrucomicrobiota</taxon>
        <taxon>Opitutia</taxon>
        <taxon>Opitutales</taxon>
        <taxon>Opitutaceae</taxon>
        <taxon>Oleiharenicola</taxon>
    </lineage>
</organism>
<feature type="signal peptide" evidence="2">
    <location>
        <begin position="1"/>
        <end position="24"/>
    </location>
</feature>
<proteinExistence type="predicted"/>
<keyword evidence="1 2" id="KW-0732">Signal</keyword>
<feature type="domain" description="Ice-binding protein C-terminal" evidence="3">
    <location>
        <begin position="2252"/>
        <end position="2277"/>
    </location>
</feature>
<dbReference type="Pfam" id="PF12951">
    <property type="entry name" value="PATR"/>
    <property type="match status" value="12"/>
</dbReference>
<dbReference type="InterPro" id="IPR013425">
    <property type="entry name" value="Autotrns_rpt"/>
</dbReference>
<dbReference type="NCBIfam" id="TIGR02601">
    <property type="entry name" value="autotrns_rpt"/>
    <property type="match status" value="5"/>
</dbReference>
<feature type="chain" id="PRO_5020785358" evidence="2">
    <location>
        <begin position="25"/>
        <end position="2282"/>
    </location>
</feature>
<dbReference type="Pfam" id="PF07589">
    <property type="entry name" value="PEP-CTERM"/>
    <property type="match status" value="1"/>
</dbReference>
<reference evidence="4 5" key="1">
    <citation type="submission" date="2019-01" db="EMBL/GenBank/DDBJ databases">
        <title>Lacunisphaera sp. strain TWA-58.</title>
        <authorList>
            <person name="Chen W.-M."/>
        </authorList>
    </citation>
    <scope>NUCLEOTIDE SEQUENCE [LARGE SCALE GENOMIC DNA]</scope>
    <source>
        <strain evidence="4 5">TWA-58</strain>
    </source>
</reference>
<gene>
    <name evidence="4" type="ORF">ESB00_00630</name>
</gene>
<accession>A0A4Q1C6C7</accession>
<evidence type="ECO:0000313" key="5">
    <source>
        <dbReference type="Proteomes" id="UP000290218"/>
    </source>
</evidence>
<dbReference type="InterPro" id="IPR011050">
    <property type="entry name" value="Pectin_lyase_fold/virulence"/>
</dbReference>
<evidence type="ECO:0000313" key="4">
    <source>
        <dbReference type="EMBL" id="RXK54437.1"/>
    </source>
</evidence>
<dbReference type="NCBIfam" id="TIGR02595">
    <property type="entry name" value="PEP_CTERM"/>
    <property type="match status" value="1"/>
</dbReference>
<protein>
    <submittedName>
        <fullName evidence="4">PEP-CTERM sorting domain-containing protein</fullName>
    </submittedName>
</protein>
<dbReference type="InterPro" id="IPR012332">
    <property type="entry name" value="Autotransporter_pectin_lyase_C"/>
</dbReference>
<dbReference type="SUPFAM" id="SSF51126">
    <property type="entry name" value="Pectin lyase-like"/>
    <property type="match status" value="2"/>
</dbReference>
<evidence type="ECO:0000256" key="2">
    <source>
        <dbReference type="SAM" id="SignalP"/>
    </source>
</evidence>
<dbReference type="Gene3D" id="2.160.20.20">
    <property type="match status" value="1"/>
</dbReference>
<dbReference type="InterPro" id="IPR013424">
    <property type="entry name" value="Ice-binding_C"/>
</dbReference>
<dbReference type="OrthoDB" id="174291at2"/>
<dbReference type="Proteomes" id="UP000290218">
    <property type="component" value="Unassembled WGS sequence"/>
</dbReference>
<evidence type="ECO:0000259" key="3">
    <source>
        <dbReference type="Pfam" id="PF07589"/>
    </source>
</evidence>
<dbReference type="RefSeq" id="WP_129045802.1">
    <property type="nucleotide sequence ID" value="NZ_SDHX01000001.1"/>
</dbReference>
<comment type="caution">
    <text evidence="4">The sequence shown here is derived from an EMBL/GenBank/DDBJ whole genome shotgun (WGS) entry which is preliminary data.</text>
</comment>
<name>A0A4Q1C6C7_9BACT</name>
<sequence length="2282" mass="232998">MHSKPLHTLLRAILWLVAAATAGAQVVTYTWITTGGATDDNYNNTANWVGGTVPLNDGNARLYLPVSNGTELITLPGGSLTLNSLNLDASYPGTTYRFGSAGATTLTFSPTSGSYGQTSNNSGYARTLIFDAGIMLNFATDQYWTAQYVTFNGAAGGAGRFRFLPLSYYATPSWNTGTLTLNGPGNFTGGFETYNVNLVLNHVSALAGGPLYLTDTSIQAAEGYVLNNPMQVSGSFGSNTNQLTLTGPITLGGLTGMGGGFIVTGNIGELTPGTQLNITHGTVRLSGTNTYTGETVVEGANRATLLFETAASVPTAGEIRAETNAYAGVAFTTGVQTAFLNRLNNELYTGTIGFDSLGATQTFAEDIDLTSLVGPLGLGTTTSAILTGNIFTAADGTANYGFGNGGGKLTVASNLTDNVGVDITTTSYWTPTTVVLQGNNTFNGDVNVDSGVVIFDSANALPVGVTVHLDQRSGSHVFAYAGVTENSALSPQALLGRLDLQTTEHVLGVDSTNPGAPRTLADAIDLTGALAGLNSDEHLFIGTATGATLTGTLTSGTTALGLTGLKGAQLTVDSVLTDATIGGLLIGLSDAPIGIRGSVRLNGANTFTQGTRWQTGDLILGHASALGTGRLLVGEYATSLTYTGDFTLNNDFRFENYDPVKLSTAGSTANLTLTGTLLSGYSYGGGFLYLGAGTLTFAGTARALGWLDIEAAPGGAVVYNRPNALAQGVTLTSGNITIAANTDIKWLETDPGTGVQIATGATLGLLSNNYGEGPLAHKIEGTLSGGGSVRIEDIDAALLGTNTYTGGTTLSGGAVGFIHGAAIGSGAVTVTAKGGVLTALAPDITLNNPLVLDGPLELRGDIWFGYDDYNSPGNRNFTLGGTISGSGSLFKDSDNTVTLTGANTFSGGVEINQGTMIFAHNQAAGTGLLDFGEAGGGTAIFTTAAPTIGGLRAANYYGAGNVQLAANSTLTVNQPIDAVFMGGISGPGARVIKGGPGYLTLAGGTYSYTGGTTITAGGIVFDEETALTTNPSGSIHVASGAYAGVSSGADSPWSSFATRVDPASTGTLGVDGFDSVTDEVNLTGFAPGLRLGSATFGTFESSATITPNGDYLFGGGGGTLVVKSTLTDALKSVDVNSPAGQPLTLWLQNSNYFGGPLTATNSAVIFDVHAADYISGLQLGTGGYVGSAEQQFTPAAFLAKLAPGTNTGMVGFDDLVGYGRVVGGAIDLSAFGAGLYLGTATTATLRGPITLPVGASAYRFAAYKGAGLTVDSNLTGSLQVVIGDPASFGTMRTPHDEDQFSKVTLTGLNTYTGGTVLNAGTLSARPRSLGSGPLTVQPNSFPTPQDPIHGAPRFEPFEQGAKFTQNIVLNGSLALVGDNYTTLAGTISGAGTLFIDRNAGDLLTLTAANTYTGGTVFRSGTLGLGHDNALGSGSFSIHPDAQLYTSGGPRTLANSITLLDDAESYDAPRLRVAGNHSLTLNGPVSINTTFGYAYVSDTSDDRPTLPLLRFNGGISGDAELIFEMGNDNNTRIWLAGANTYTGGTTVSNGQVIFDSLASLPTIGELSNYSEGYIGLATPAANLQTAYIDRFSQGYGQVIGFDSPDVNAPQVFSANIDLRGLSYPYLSSSTAAILTGTITPFDDVYRFAGNGSGVLTVASALTGDRQLRMDNTSAPLLLRLTGTNTYTGQTSVNGTGVIFATAASLPAGQHFAPHPSIGAYFGYEDPAITVGSFLSHFSPSTTHAVVGFDSVDVQAPRTITSPDLSYFNTSTDIYLGTATSAIIDGTITWPTLNSGYNFAAYRTGRLTVNSTLGGSGIVRIGNEKQQWTLTEVHGALPTVELAGNNTYTGGTYFSGGQLVLSHANALGTGTLTVRIPYYNDFKVHQLLLNTPSVANNLFLENYSIDLRLATTQSVGTLSGQIGGSGNLLKVGANTIRLTGTNSFVGDMLVEQGVLEFANAAAVGGSTDNRLFLQGSGATAHFSAGSPVLGALLSDPDAGGTVQIDNGVNLRLGAHDSGFVYETNDYHGTITGAGSLTKDGLSTVTLHGANTFTGGTTITQGVLLAENATALGTGAITLNGGELAFGRGVTIPNPISFGASGGLLSGASTFSGPVVLGAQAGLSPGNSPGTMTFASDLTLAGASFLDFEIQDPTGLAGAGYDTLSVGGTLFVTSTPGTPFVINILSLDGAGNAGQLQLSDPNASYSLLVVSAGLVSGFAPENFTLNTAGFSTNWGSNYSFSLVQSGNQLLLNFSPVPEPSTYALLGLGGLLAGLARWRRRFNGRD</sequence>